<dbReference type="PANTHER" id="PTHR31138:SF1">
    <property type="entry name" value="PDZ DOMAIN-CONTAINING PROTEIN"/>
    <property type="match status" value="1"/>
</dbReference>
<evidence type="ECO:0000313" key="4">
    <source>
        <dbReference type="EMBL" id="EIW84439.1"/>
    </source>
</evidence>
<feature type="domain" description="HAM1-like N-terminal" evidence="3">
    <location>
        <begin position="242"/>
        <end position="569"/>
    </location>
</feature>
<feature type="region of interest" description="Disordered" evidence="1">
    <location>
        <begin position="156"/>
        <end position="192"/>
    </location>
</feature>
<dbReference type="EMBL" id="JH711575">
    <property type="protein sequence ID" value="EIW84439.1"/>
    <property type="molecule type" value="Genomic_DNA"/>
</dbReference>
<feature type="compositionally biased region" description="Basic and acidic residues" evidence="1">
    <location>
        <begin position="775"/>
        <end position="787"/>
    </location>
</feature>
<feature type="compositionally biased region" description="Basic and acidic residues" evidence="1">
    <location>
        <begin position="751"/>
        <end position="763"/>
    </location>
</feature>
<proteinExistence type="predicted"/>
<dbReference type="PANTHER" id="PTHR31138">
    <property type="entry name" value="CHROMOSOME 19, WHOLE GENOME SHOTGUN SEQUENCE"/>
    <property type="match status" value="1"/>
</dbReference>
<dbReference type="InterPro" id="IPR027842">
    <property type="entry name" value="HAM1-like_C"/>
</dbReference>
<organism evidence="4 5">
    <name type="scientific">Coniophora puteana (strain RWD-64-598)</name>
    <name type="common">Brown rot fungus</name>
    <dbReference type="NCBI Taxonomy" id="741705"/>
    <lineage>
        <taxon>Eukaryota</taxon>
        <taxon>Fungi</taxon>
        <taxon>Dikarya</taxon>
        <taxon>Basidiomycota</taxon>
        <taxon>Agaricomycotina</taxon>
        <taxon>Agaricomycetes</taxon>
        <taxon>Agaricomycetidae</taxon>
        <taxon>Boletales</taxon>
        <taxon>Coniophorineae</taxon>
        <taxon>Coniophoraceae</taxon>
        <taxon>Coniophora</taxon>
    </lineage>
</organism>
<name>A0A5M3MZ83_CONPW</name>
<feature type="domain" description="HAM1-like C-terminal" evidence="2">
    <location>
        <begin position="600"/>
        <end position="725"/>
    </location>
</feature>
<keyword evidence="5" id="KW-1185">Reference proteome</keyword>
<dbReference type="OMA" id="SFWYKDK"/>
<dbReference type="InterPro" id="IPR045967">
    <property type="entry name" value="HAM1-like_N"/>
</dbReference>
<gene>
    <name evidence="4" type="ORF">CONPUDRAFT_135878</name>
</gene>
<protein>
    <submittedName>
        <fullName evidence="4">Uncharacterized protein</fullName>
    </submittedName>
</protein>
<evidence type="ECO:0000256" key="1">
    <source>
        <dbReference type="SAM" id="MobiDB-lite"/>
    </source>
</evidence>
<feature type="region of interest" description="Disordered" evidence="1">
    <location>
        <begin position="741"/>
        <end position="793"/>
    </location>
</feature>
<evidence type="ECO:0000259" key="2">
    <source>
        <dbReference type="Pfam" id="PF14613"/>
    </source>
</evidence>
<dbReference type="OrthoDB" id="19394at2759"/>
<dbReference type="Pfam" id="PF19343">
    <property type="entry name" value="HAM1_N"/>
    <property type="match status" value="2"/>
</dbReference>
<dbReference type="AlphaFoldDB" id="A0A5M3MZ83"/>
<feature type="compositionally biased region" description="Basic and acidic residues" evidence="1">
    <location>
        <begin position="156"/>
        <end position="190"/>
    </location>
</feature>
<reference evidence="5" key="1">
    <citation type="journal article" date="2012" name="Science">
        <title>The Paleozoic origin of enzymatic lignin decomposition reconstructed from 31 fungal genomes.</title>
        <authorList>
            <person name="Floudas D."/>
            <person name="Binder M."/>
            <person name="Riley R."/>
            <person name="Barry K."/>
            <person name="Blanchette R.A."/>
            <person name="Henrissat B."/>
            <person name="Martinez A.T."/>
            <person name="Otillar R."/>
            <person name="Spatafora J.W."/>
            <person name="Yadav J.S."/>
            <person name="Aerts A."/>
            <person name="Benoit I."/>
            <person name="Boyd A."/>
            <person name="Carlson A."/>
            <person name="Copeland A."/>
            <person name="Coutinho P.M."/>
            <person name="de Vries R.P."/>
            <person name="Ferreira P."/>
            <person name="Findley K."/>
            <person name="Foster B."/>
            <person name="Gaskell J."/>
            <person name="Glotzer D."/>
            <person name="Gorecki P."/>
            <person name="Heitman J."/>
            <person name="Hesse C."/>
            <person name="Hori C."/>
            <person name="Igarashi K."/>
            <person name="Jurgens J.A."/>
            <person name="Kallen N."/>
            <person name="Kersten P."/>
            <person name="Kohler A."/>
            <person name="Kuees U."/>
            <person name="Kumar T.K.A."/>
            <person name="Kuo A."/>
            <person name="LaButti K."/>
            <person name="Larrondo L.F."/>
            <person name="Lindquist E."/>
            <person name="Ling A."/>
            <person name="Lombard V."/>
            <person name="Lucas S."/>
            <person name="Lundell T."/>
            <person name="Martin R."/>
            <person name="McLaughlin D.J."/>
            <person name="Morgenstern I."/>
            <person name="Morin E."/>
            <person name="Murat C."/>
            <person name="Nagy L.G."/>
            <person name="Nolan M."/>
            <person name="Ohm R.A."/>
            <person name="Patyshakuliyeva A."/>
            <person name="Rokas A."/>
            <person name="Ruiz-Duenas F.J."/>
            <person name="Sabat G."/>
            <person name="Salamov A."/>
            <person name="Samejima M."/>
            <person name="Schmutz J."/>
            <person name="Slot J.C."/>
            <person name="St John F."/>
            <person name="Stenlid J."/>
            <person name="Sun H."/>
            <person name="Sun S."/>
            <person name="Syed K."/>
            <person name="Tsang A."/>
            <person name="Wiebenga A."/>
            <person name="Young D."/>
            <person name="Pisabarro A."/>
            <person name="Eastwood D.C."/>
            <person name="Martin F."/>
            <person name="Cullen D."/>
            <person name="Grigoriev I.V."/>
            <person name="Hibbett D.S."/>
        </authorList>
    </citation>
    <scope>NUCLEOTIDE SEQUENCE [LARGE SCALE GENOMIC DNA]</scope>
    <source>
        <strain evidence="5">RWD-64-598 SS2</strain>
    </source>
</reference>
<accession>A0A5M3MZ83</accession>
<dbReference type="RefSeq" id="XP_007766139.1">
    <property type="nucleotide sequence ID" value="XM_007767949.1"/>
</dbReference>
<dbReference type="Proteomes" id="UP000053558">
    <property type="component" value="Unassembled WGS sequence"/>
</dbReference>
<dbReference type="KEGG" id="cput:CONPUDRAFT_135878"/>
<feature type="domain" description="HAM1-like N-terminal" evidence="3">
    <location>
        <begin position="6"/>
        <end position="230"/>
    </location>
</feature>
<comment type="caution">
    <text evidence="4">The sequence shown here is derived from an EMBL/GenBank/DDBJ whole genome shotgun (WGS) entry which is preliminary data.</text>
</comment>
<evidence type="ECO:0000313" key="5">
    <source>
        <dbReference type="Proteomes" id="UP000053558"/>
    </source>
</evidence>
<dbReference type="GeneID" id="19200816"/>
<sequence length="793" mass="88646">MDKTTSVVAALDAGKMPTQKQINQMFDWILDNMFSGLESSDAGKLSEPGKILAEGIRDILQAYKQLGTSKNGDNKVQDVLWHLSGSNFSDTSMRQMDTSDASRDAEALRSALRTVLNVAWTSVSGEGQYLFADFASFSRLAMADFAEVIESSASHAKESLRDIDQEVQEGERDTLGRKKRSREEEERMQDPKVQFESAMDVVKDTGSAAIGTGQKVSESTKETARAATNRLEEAYRNACERAQTDEKYRESLSTLFDTASKWVNRGLDTTSDLGDTASLDDFIEDPTPEKHLHNAIREMRTLIERFAGGKSLDDLLGCMRACAIDVRSDPELKSWFTEFFSHARRSLDDPKYSGSEDARQKHQELRARWKEILSEESDKGREWKEDLGALRREMRQYYERMEHDADVQRVRMAHERLQHNVQQGILSGAQISLHALVEQSPWFWQDMFNVYAQKILNVAKDIPIPRTEYVDSEHEFVLENLNITTLNLLPGHAYIRNIADIDITAPAGSEKAVTAIGTLTHVKLQAVHLALDETSFYYKDKTATIGPSEFSGIMELTLPPQGVDVDIKFRLLPNTPQGLAARQQRARYFTLDLVSVSISEDVTVEVKKSNHAILASVFKPIIKMRFREALERTLEEQIRGVFDTLDTLAYDVSRRSEVFQDTGLGSGAALMAAIWSEIGHMRKMEGGLLTGWKATGTGVIKEAKEGEASIAMGAEPQILSGEKHGPLGTNSQPLAERLPSAKDISGSVQEGTERIAGDGKEAMKTVQSFKQSVRAKTEEERKKDGWKSESFNF</sequence>
<dbReference type="Pfam" id="PF14613">
    <property type="entry name" value="HAM1_C"/>
    <property type="match status" value="1"/>
</dbReference>
<evidence type="ECO:0000259" key="3">
    <source>
        <dbReference type="Pfam" id="PF19343"/>
    </source>
</evidence>